<gene>
    <name evidence="5" type="ORF">AVDCRST_MAG93-4746</name>
</gene>
<sequence>MIDPITSTSNPRIKQIRSLLANRKDRRHERLFVIEGIRLVEEALRTGSALRTVIYDAEHLGATPRGQALLEQIEDQAGAYPATAEIIAATTDTVTPQGIVAVAAWPELRSTRTGIQLVLDAVQDPGNVGTLLRTAEATGVTDVLCMRGTADVYSPKVVRAAMGAHFRLPLQQDLRWDELEIALGPADNIY</sequence>
<dbReference type="Gene3D" id="3.30.1330.30">
    <property type="match status" value="1"/>
</dbReference>
<dbReference type="PANTHER" id="PTHR43191:SF2">
    <property type="entry name" value="RRNA METHYLTRANSFERASE 3, MITOCHONDRIAL"/>
    <property type="match status" value="1"/>
</dbReference>
<dbReference type="InterPro" id="IPR013123">
    <property type="entry name" value="SpoU_subst-bd"/>
</dbReference>
<dbReference type="SUPFAM" id="SSF55315">
    <property type="entry name" value="L30e-like"/>
    <property type="match status" value="1"/>
</dbReference>
<dbReference type="CDD" id="cd18095">
    <property type="entry name" value="SpoU-like_rRNA-MTase"/>
    <property type="match status" value="1"/>
</dbReference>
<keyword evidence="2 5" id="KW-0489">Methyltransferase</keyword>
<dbReference type="InterPro" id="IPR029064">
    <property type="entry name" value="Ribosomal_eL30-like_sf"/>
</dbReference>
<dbReference type="AlphaFoldDB" id="A0A6J4KGJ6"/>
<dbReference type="GO" id="GO:0008173">
    <property type="term" value="F:RNA methyltransferase activity"/>
    <property type="evidence" value="ECO:0007669"/>
    <property type="project" value="InterPro"/>
</dbReference>
<feature type="domain" description="RNA 2-O ribose methyltransferase substrate binding" evidence="4">
    <location>
        <begin position="33"/>
        <end position="109"/>
    </location>
</feature>
<dbReference type="InterPro" id="IPR051259">
    <property type="entry name" value="rRNA_Methyltransferase"/>
</dbReference>
<dbReference type="Gene3D" id="3.40.1280.10">
    <property type="match status" value="1"/>
</dbReference>
<evidence type="ECO:0000313" key="5">
    <source>
        <dbReference type="EMBL" id="CAA9303243.1"/>
    </source>
</evidence>
<dbReference type="GO" id="GO:0003723">
    <property type="term" value="F:RNA binding"/>
    <property type="evidence" value="ECO:0007669"/>
    <property type="project" value="InterPro"/>
</dbReference>
<dbReference type="InterPro" id="IPR001537">
    <property type="entry name" value="SpoU_MeTrfase"/>
</dbReference>
<dbReference type="EMBL" id="CADCTR010001595">
    <property type="protein sequence ID" value="CAA9303243.1"/>
    <property type="molecule type" value="Genomic_DNA"/>
</dbReference>
<comment type="similarity">
    <text evidence="1">Belongs to the class IV-like SAM-binding methyltransferase superfamily. RNA methyltransferase TrmH family.</text>
</comment>
<protein>
    <submittedName>
        <fullName evidence="5">FIG011178: rRNA methylase</fullName>
    </submittedName>
</protein>
<dbReference type="SMART" id="SM00967">
    <property type="entry name" value="SpoU_sub_bind"/>
    <property type="match status" value="1"/>
</dbReference>
<evidence type="ECO:0000256" key="1">
    <source>
        <dbReference type="ARBA" id="ARBA00007228"/>
    </source>
</evidence>
<dbReference type="Pfam" id="PF00588">
    <property type="entry name" value="SpoU_methylase"/>
    <property type="match status" value="1"/>
</dbReference>
<dbReference type="Pfam" id="PF22435">
    <property type="entry name" value="MRM3-like_sub_bind"/>
    <property type="match status" value="1"/>
</dbReference>
<accession>A0A6J4KGJ6</accession>
<dbReference type="InterPro" id="IPR053888">
    <property type="entry name" value="MRM3-like_sub_bind"/>
</dbReference>
<dbReference type="InterPro" id="IPR029028">
    <property type="entry name" value="Alpha/beta_knot_MTases"/>
</dbReference>
<evidence type="ECO:0000256" key="3">
    <source>
        <dbReference type="ARBA" id="ARBA00022679"/>
    </source>
</evidence>
<dbReference type="PANTHER" id="PTHR43191">
    <property type="entry name" value="RRNA METHYLTRANSFERASE 3"/>
    <property type="match status" value="1"/>
</dbReference>
<reference evidence="5" key="1">
    <citation type="submission" date="2020-02" db="EMBL/GenBank/DDBJ databases">
        <authorList>
            <person name="Meier V. D."/>
        </authorList>
    </citation>
    <scope>NUCLEOTIDE SEQUENCE</scope>
    <source>
        <strain evidence="5">AVDCRST_MAG93</strain>
    </source>
</reference>
<dbReference type="GO" id="GO:0006396">
    <property type="term" value="P:RNA processing"/>
    <property type="evidence" value="ECO:0007669"/>
    <property type="project" value="InterPro"/>
</dbReference>
<name>A0A6J4KGJ6_9CHLR</name>
<evidence type="ECO:0000259" key="4">
    <source>
        <dbReference type="SMART" id="SM00967"/>
    </source>
</evidence>
<dbReference type="InterPro" id="IPR029026">
    <property type="entry name" value="tRNA_m1G_MTases_N"/>
</dbReference>
<dbReference type="GO" id="GO:0032259">
    <property type="term" value="P:methylation"/>
    <property type="evidence" value="ECO:0007669"/>
    <property type="project" value="UniProtKB-KW"/>
</dbReference>
<dbReference type="SUPFAM" id="SSF75217">
    <property type="entry name" value="alpha/beta knot"/>
    <property type="match status" value="1"/>
</dbReference>
<proteinExistence type="inferred from homology"/>
<organism evidence="5">
    <name type="scientific">uncultured Chloroflexia bacterium</name>
    <dbReference type="NCBI Taxonomy" id="1672391"/>
    <lineage>
        <taxon>Bacteria</taxon>
        <taxon>Bacillati</taxon>
        <taxon>Chloroflexota</taxon>
        <taxon>Chloroflexia</taxon>
        <taxon>environmental samples</taxon>
    </lineage>
</organism>
<feature type="non-terminal residue" evidence="5">
    <location>
        <position position="190"/>
    </location>
</feature>
<evidence type="ECO:0000256" key="2">
    <source>
        <dbReference type="ARBA" id="ARBA00022603"/>
    </source>
</evidence>
<keyword evidence="3" id="KW-0808">Transferase</keyword>
<dbReference type="GO" id="GO:0005737">
    <property type="term" value="C:cytoplasm"/>
    <property type="evidence" value="ECO:0007669"/>
    <property type="project" value="UniProtKB-ARBA"/>
</dbReference>